<name>A0ABU5TBJ0_9MICC</name>
<evidence type="ECO:0000256" key="3">
    <source>
        <dbReference type="ARBA" id="ARBA00022475"/>
    </source>
</evidence>
<feature type="transmembrane region" description="Helical" evidence="7">
    <location>
        <begin position="126"/>
        <end position="150"/>
    </location>
</feature>
<feature type="transmembrane region" description="Helical" evidence="7">
    <location>
        <begin position="60"/>
        <end position="82"/>
    </location>
</feature>
<dbReference type="SUPFAM" id="SSF161098">
    <property type="entry name" value="MetI-like"/>
    <property type="match status" value="1"/>
</dbReference>
<organism evidence="9 10">
    <name type="scientific">Sinomonas terricola</name>
    <dbReference type="NCBI Taxonomy" id="3110330"/>
    <lineage>
        <taxon>Bacteria</taxon>
        <taxon>Bacillati</taxon>
        <taxon>Actinomycetota</taxon>
        <taxon>Actinomycetes</taxon>
        <taxon>Micrococcales</taxon>
        <taxon>Micrococcaceae</taxon>
        <taxon>Sinomonas</taxon>
    </lineage>
</organism>
<evidence type="ECO:0000256" key="2">
    <source>
        <dbReference type="ARBA" id="ARBA00022448"/>
    </source>
</evidence>
<dbReference type="Pfam" id="PF00528">
    <property type="entry name" value="BPD_transp_1"/>
    <property type="match status" value="1"/>
</dbReference>
<evidence type="ECO:0000256" key="5">
    <source>
        <dbReference type="ARBA" id="ARBA00022989"/>
    </source>
</evidence>
<sequence length="326" mass="33334">MKSETANADAAPPVVAAAVVREPLSLADAPSGIGAALSAASIGGAAGRLGRRLFGRRTALVDRTAFGLVVLLVLTAVVGPFVSPYDPYAVETSSALLPPSAAHLLGTDDVGRDVFSRLLAGAGLTLLSAAAIVVLAAVVGIVVASVSALLPRRADEVIMRACDIFMSIPSLVLALGLAAALGPSMLSIIVAMVAASWPSTARLTRGILRETMSSSYVESARILGMSRVRLMVSHVLPNSLDAIYVQASMEISGTIVMISGLAFLGVGAPPPSPDWGSMIAEGQQYITTAWWISLFPGLAISAGAIAFGLVGDAVRSFVDPSARRSS</sequence>
<dbReference type="InterPro" id="IPR050366">
    <property type="entry name" value="BP-dependent_transpt_permease"/>
</dbReference>
<evidence type="ECO:0000313" key="9">
    <source>
        <dbReference type="EMBL" id="MEA5457067.1"/>
    </source>
</evidence>
<evidence type="ECO:0000256" key="1">
    <source>
        <dbReference type="ARBA" id="ARBA00004651"/>
    </source>
</evidence>
<feature type="transmembrane region" description="Helical" evidence="7">
    <location>
        <begin position="171"/>
        <end position="195"/>
    </location>
</feature>
<feature type="transmembrane region" description="Helical" evidence="7">
    <location>
        <begin position="243"/>
        <end position="268"/>
    </location>
</feature>
<dbReference type="PROSITE" id="PS50928">
    <property type="entry name" value="ABC_TM1"/>
    <property type="match status" value="1"/>
</dbReference>
<dbReference type="Proteomes" id="UP001304769">
    <property type="component" value="Unassembled WGS sequence"/>
</dbReference>
<keyword evidence="5 7" id="KW-1133">Transmembrane helix</keyword>
<evidence type="ECO:0000259" key="8">
    <source>
        <dbReference type="PROSITE" id="PS50928"/>
    </source>
</evidence>
<comment type="subcellular location">
    <subcellularLocation>
        <location evidence="1 7">Cell membrane</location>
        <topology evidence="1 7">Multi-pass membrane protein</topology>
    </subcellularLocation>
</comment>
<evidence type="ECO:0000256" key="4">
    <source>
        <dbReference type="ARBA" id="ARBA00022692"/>
    </source>
</evidence>
<dbReference type="Pfam" id="PF12911">
    <property type="entry name" value="OppC_N"/>
    <property type="match status" value="1"/>
</dbReference>
<dbReference type="InterPro" id="IPR035906">
    <property type="entry name" value="MetI-like_sf"/>
</dbReference>
<accession>A0ABU5TBJ0</accession>
<keyword evidence="2 7" id="KW-0813">Transport</keyword>
<keyword evidence="4 7" id="KW-0812">Transmembrane</keyword>
<dbReference type="RefSeq" id="WP_323280979.1">
    <property type="nucleotide sequence ID" value="NZ_JAYGGQ010000021.1"/>
</dbReference>
<protein>
    <submittedName>
        <fullName evidence="9">ABC transporter permease</fullName>
    </submittedName>
</protein>
<reference evidence="9 10" key="1">
    <citation type="submission" date="2023-12" db="EMBL/GenBank/DDBJ databases">
        <title>Sinomonas terricola sp. nov, isolated from litchi orchard soil in Guangdong, PR China.</title>
        <authorList>
            <person name="Jiaxin W."/>
            <person name="Yang Z."/>
            <person name="Honghui Z."/>
        </authorList>
    </citation>
    <scope>NUCLEOTIDE SEQUENCE [LARGE SCALE GENOMIC DNA]</scope>
    <source>
        <strain evidence="9 10">JGH33</strain>
    </source>
</reference>
<proteinExistence type="inferred from homology"/>
<dbReference type="EMBL" id="JAYGGQ010000021">
    <property type="protein sequence ID" value="MEA5457067.1"/>
    <property type="molecule type" value="Genomic_DNA"/>
</dbReference>
<feature type="domain" description="ABC transmembrane type-1" evidence="8">
    <location>
        <begin position="122"/>
        <end position="311"/>
    </location>
</feature>
<dbReference type="InterPro" id="IPR025966">
    <property type="entry name" value="OppC_N"/>
</dbReference>
<evidence type="ECO:0000313" key="10">
    <source>
        <dbReference type="Proteomes" id="UP001304769"/>
    </source>
</evidence>
<feature type="transmembrane region" description="Helical" evidence="7">
    <location>
        <begin position="289"/>
        <end position="310"/>
    </location>
</feature>
<evidence type="ECO:0000256" key="7">
    <source>
        <dbReference type="RuleBase" id="RU363032"/>
    </source>
</evidence>
<dbReference type="PANTHER" id="PTHR43386:SF1">
    <property type="entry name" value="D,D-DIPEPTIDE TRANSPORT SYSTEM PERMEASE PROTEIN DDPC-RELATED"/>
    <property type="match status" value="1"/>
</dbReference>
<dbReference type="InterPro" id="IPR000515">
    <property type="entry name" value="MetI-like"/>
</dbReference>
<dbReference type="CDD" id="cd06261">
    <property type="entry name" value="TM_PBP2"/>
    <property type="match status" value="1"/>
</dbReference>
<dbReference type="PANTHER" id="PTHR43386">
    <property type="entry name" value="OLIGOPEPTIDE TRANSPORT SYSTEM PERMEASE PROTEIN APPC"/>
    <property type="match status" value="1"/>
</dbReference>
<evidence type="ECO:0000256" key="6">
    <source>
        <dbReference type="ARBA" id="ARBA00023136"/>
    </source>
</evidence>
<keyword evidence="3" id="KW-1003">Cell membrane</keyword>
<keyword evidence="10" id="KW-1185">Reference proteome</keyword>
<dbReference type="Gene3D" id="1.10.3720.10">
    <property type="entry name" value="MetI-like"/>
    <property type="match status" value="1"/>
</dbReference>
<comment type="caution">
    <text evidence="9">The sequence shown here is derived from an EMBL/GenBank/DDBJ whole genome shotgun (WGS) entry which is preliminary data.</text>
</comment>
<comment type="similarity">
    <text evidence="7">Belongs to the binding-protein-dependent transport system permease family.</text>
</comment>
<keyword evidence="6 7" id="KW-0472">Membrane</keyword>
<gene>
    <name evidence="9" type="ORF">SPF06_20270</name>
</gene>